<keyword evidence="1" id="KW-0175">Coiled coil</keyword>
<feature type="region of interest" description="Disordered" evidence="2">
    <location>
        <begin position="587"/>
        <end position="761"/>
    </location>
</feature>
<protein>
    <submittedName>
        <fullName evidence="3">Uncharacterized protein</fullName>
    </submittedName>
</protein>
<feature type="compositionally biased region" description="Basic and acidic residues" evidence="2">
    <location>
        <begin position="550"/>
        <end position="568"/>
    </location>
</feature>
<feature type="compositionally biased region" description="Low complexity" evidence="2">
    <location>
        <begin position="722"/>
        <end position="751"/>
    </location>
</feature>
<feature type="region of interest" description="Disordered" evidence="2">
    <location>
        <begin position="544"/>
        <end position="571"/>
    </location>
</feature>
<reference evidence="3 4" key="1">
    <citation type="journal article" date="2018" name="Nat. Ecol. Evol.">
        <title>Pezizomycetes genomes reveal the molecular basis of ectomycorrhizal truffle lifestyle.</title>
        <authorList>
            <person name="Murat C."/>
            <person name="Payen T."/>
            <person name="Noel B."/>
            <person name="Kuo A."/>
            <person name="Morin E."/>
            <person name="Chen J."/>
            <person name="Kohler A."/>
            <person name="Krizsan K."/>
            <person name="Balestrini R."/>
            <person name="Da Silva C."/>
            <person name="Montanini B."/>
            <person name="Hainaut M."/>
            <person name="Levati E."/>
            <person name="Barry K.W."/>
            <person name="Belfiori B."/>
            <person name="Cichocki N."/>
            <person name="Clum A."/>
            <person name="Dockter R.B."/>
            <person name="Fauchery L."/>
            <person name="Guy J."/>
            <person name="Iotti M."/>
            <person name="Le Tacon F."/>
            <person name="Lindquist E.A."/>
            <person name="Lipzen A."/>
            <person name="Malagnac F."/>
            <person name="Mello A."/>
            <person name="Molinier V."/>
            <person name="Miyauchi S."/>
            <person name="Poulain J."/>
            <person name="Riccioni C."/>
            <person name="Rubini A."/>
            <person name="Sitrit Y."/>
            <person name="Splivallo R."/>
            <person name="Traeger S."/>
            <person name="Wang M."/>
            <person name="Zifcakova L."/>
            <person name="Wipf D."/>
            <person name="Zambonelli A."/>
            <person name="Paolocci F."/>
            <person name="Nowrousian M."/>
            <person name="Ottonello S."/>
            <person name="Baldrian P."/>
            <person name="Spatafora J.W."/>
            <person name="Henrissat B."/>
            <person name="Nagy L.G."/>
            <person name="Aury J.M."/>
            <person name="Wincker P."/>
            <person name="Grigoriev I.V."/>
            <person name="Bonfante P."/>
            <person name="Martin F.M."/>
        </authorList>
    </citation>
    <scope>NUCLEOTIDE SEQUENCE [LARGE SCALE GENOMIC DNA]</scope>
    <source>
        <strain evidence="3 4">ATCC MYA-4762</strain>
    </source>
</reference>
<evidence type="ECO:0000313" key="4">
    <source>
        <dbReference type="Proteomes" id="UP000267821"/>
    </source>
</evidence>
<dbReference type="EMBL" id="ML121529">
    <property type="protein sequence ID" value="RPB28395.1"/>
    <property type="molecule type" value="Genomic_DNA"/>
</dbReference>
<feature type="coiled-coil region" evidence="1">
    <location>
        <begin position="775"/>
        <end position="811"/>
    </location>
</feature>
<feature type="compositionally biased region" description="Low complexity" evidence="2">
    <location>
        <begin position="652"/>
        <end position="669"/>
    </location>
</feature>
<accession>A0A3N4MIN2</accession>
<feature type="compositionally biased region" description="Basic residues" evidence="2">
    <location>
        <begin position="712"/>
        <end position="721"/>
    </location>
</feature>
<name>A0A3N4MIN2_9PEZI</name>
<proteinExistence type="predicted"/>
<feature type="compositionally biased region" description="Polar residues" evidence="2">
    <location>
        <begin position="273"/>
        <end position="306"/>
    </location>
</feature>
<feature type="compositionally biased region" description="Polar residues" evidence="2">
    <location>
        <begin position="812"/>
        <end position="826"/>
    </location>
</feature>
<dbReference type="InParanoid" id="A0A3N4MIN2"/>
<sequence length="875" mass="96917">MPLYPSSATSIYGMTAVHTAAAGYPPLGVGSSHLMPQGSSAPHQNKSLEPHRVCEIYVYNPLTCKWSCIWKQAQNDPFLGVHLTLGHPSVLRLRIGHITPGVYVDFRDVSTVNSRYLADKKESEVQMRIWRRGVSSDWPNSGGGALSATQRAIFQALDQAVDEWVREVGVTDMLLVGPNRDLYSHFMEHGRIQEKGVNQEKQLSGTSSNEPRQGSQCGGKKEGISGTLRRPANTAIGIHKRFSPEDPFPGRMVSVAPPWSREFPPEQSEQEKLSNLQSPGTSNNTSRPPNLENTIHTKTSPLPRTGISFQSFRSTCSICNTVCKSGGHRQAHFVATNHKFICTICQPPTEWPKINRFFVHCVETGHLDVEQYGKIIGNSNDRKKTGEQGLVKREMVVAGPSRHNCSVEGGMTGSKMVNHCPVFMQDTPGTEPEWKPADLVFPGERHGQKSPPPYTPPISFKSFHSKCSTCNKLHITGGDGHRHADKTGHPVACIICRPPATFRMFNGLYSHYKSTGHTDVRQPVYDPTKEKMNHHRKYAEATTALEESLQIDRREQNTPTANEKDSHGPIEGVLEQHPAYCKGLNKRPQMASLSGSGEDPEMDKVTPPRKKRKSHGKEEKKLNERRQERRKGNDKSMTGGKKRSKKRQVGKAPALSPSQSPAPSTSLSLSPPPRKKRKRQSTVEEKQKSVASSSEKASRRSRGKSQVDTKHSFRSRSRRRPLCSFSSSSSSTSPPPSSSSNSLIRPRSRSSIAAEGKQEADQCRLQELVAKSNELALKEQEIRVQRNQLKLEEQRLKLEIQKRQMAELAKTASFTTQSSAGNSTRPSIDARPPAADVIASPTAVTIKVISNITCGACGMLGHRRTSKQCRLHRKA</sequence>
<dbReference type="AlphaFoldDB" id="A0A3N4MIN2"/>
<feature type="compositionally biased region" description="Basic residues" evidence="2">
    <location>
        <begin position="640"/>
        <end position="649"/>
    </location>
</feature>
<gene>
    <name evidence="3" type="ORF">L211DRAFT_833355</name>
</gene>
<organism evidence="3 4">
    <name type="scientific">Terfezia boudieri ATCC MYA-4762</name>
    <dbReference type="NCBI Taxonomy" id="1051890"/>
    <lineage>
        <taxon>Eukaryota</taxon>
        <taxon>Fungi</taxon>
        <taxon>Dikarya</taxon>
        <taxon>Ascomycota</taxon>
        <taxon>Pezizomycotina</taxon>
        <taxon>Pezizomycetes</taxon>
        <taxon>Pezizales</taxon>
        <taxon>Pezizaceae</taxon>
        <taxon>Terfezia</taxon>
    </lineage>
</organism>
<dbReference type="OrthoDB" id="10330738at2759"/>
<evidence type="ECO:0000256" key="2">
    <source>
        <dbReference type="SAM" id="MobiDB-lite"/>
    </source>
</evidence>
<keyword evidence="4" id="KW-1185">Reference proteome</keyword>
<feature type="region of interest" description="Disordered" evidence="2">
    <location>
        <begin position="811"/>
        <end position="833"/>
    </location>
</feature>
<feature type="compositionally biased region" description="Polar residues" evidence="2">
    <location>
        <begin position="199"/>
        <end position="215"/>
    </location>
</feature>
<feature type="compositionally biased region" description="Basic and acidic residues" evidence="2">
    <location>
        <begin position="616"/>
        <end position="634"/>
    </location>
</feature>
<evidence type="ECO:0000256" key="1">
    <source>
        <dbReference type="SAM" id="Coils"/>
    </source>
</evidence>
<dbReference type="Proteomes" id="UP000267821">
    <property type="component" value="Unassembled WGS sequence"/>
</dbReference>
<evidence type="ECO:0000313" key="3">
    <source>
        <dbReference type="EMBL" id="RPB28395.1"/>
    </source>
</evidence>
<feature type="region of interest" description="Disordered" evidence="2">
    <location>
        <begin position="193"/>
        <end position="306"/>
    </location>
</feature>